<name>A0A9P6G9U0_9PLEO</name>
<evidence type="ECO:0000313" key="2">
    <source>
        <dbReference type="EMBL" id="KAF9730475.1"/>
    </source>
</evidence>
<proteinExistence type="predicted"/>
<keyword evidence="3" id="KW-1185">Reference proteome</keyword>
<comment type="caution">
    <text evidence="2">The sequence shown here is derived from an EMBL/GenBank/DDBJ whole genome shotgun (WGS) entry which is preliminary data.</text>
</comment>
<dbReference type="Proteomes" id="UP000756921">
    <property type="component" value="Unassembled WGS sequence"/>
</dbReference>
<organism evidence="2 3">
    <name type="scientific">Paraphaeosphaeria minitans</name>
    <dbReference type="NCBI Taxonomy" id="565426"/>
    <lineage>
        <taxon>Eukaryota</taxon>
        <taxon>Fungi</taxon>
        <taxon>Dikarya</taxon>
        <taxon>Ascomycota</taxon>
        <taxon>Pezizomycotina</taxon>
        <taxon>Dothideomycetes</taxon>
        <taxon>Pleosporomycetidae</taxon>
        <taxon>Pleosporales</taxon>
        <taxon>Massarineae</taxon>
        <taxon>Didymosphaeriaceae</taxon>
        <taxon>Paraphaeosphaeria</taxon>
    </lineage>
</organism>
<feature type="region of interest" description="Disordered" evidence="1">
    <location>
        <begin position="1"/>
        <end position="23"/>
    </location>
</feature>
<sequence>MTPFPPTEQQRPFTQPANPLSSDQPHFCHRLLFFTLHFRREPVALGDPSLLRAERAEHAERGKSTAVGIIAAFVLRRNIRVHVATSQSTLGVRARLRPACVAAPGIVT</sequence>
<gene>
    <name evidence="2" type="ORF">PMIN01_11344</name>
</gene>
<dbReference type="AlphaFoldDB" id="A0A9P6G9U0"/>
<evidence type="ECO:0000256" key="1">
    <source>
        <dbReference type="SAM" id="MobiDB-lite"/>
    </source>
</evidence>
<reference evidence="2" key="1">
    <citation type="journal article" date="2020" name="Mol. Plant Microbe Interact.">
        <title>Genome Sequence of the Biocontrol Agent Coniothyrium minitans strain Conio (IMI 134523).</title>
        <authorList>
            <person name="Patel D."/>
            <person name="Shittu T.A."/>
            <person name="Baroncelli R."/>
            <person name="Muthumeenakshi S."/>
            <person name="Osborne T.H."/>
            <person name="Janganan T.K."/>
            <person name="Sreenivasaprasad S."/>
        </authorList>
    </citation>
    <scope>NUCLEOTIDE SEQUENCE</scope>
    <source>
        <strain evidence="2">Conio</strain>
    </source>
</reference>
<evidence type="ECO:0000313" key="3">
    <source>
        <dbReference type="Proteomes" id="UP000756921"/>
    </source>
</evidence>
<protein>
    <submittedName>
        <fullName evidence="2">Uncharacterized protein</fullName>
    </submittedName>
</protein>
<feature type="compositionally biased region" description="Polar residues" evidence="1">
    <location>
        <begin position="7"/>
        <end position="23"/>
    </location>
</feature>
<dbReference type="EMBL" id="WJXW01000014">
    <property type="protein sequence ID" value="KAF9730475.1"/>
    <property type="molecule type" value="Genomic_DNA"/>
</dbReference>
<accession>A0A9P6G9U0</accession>